<proteinExistence type="predicted"/>
<evidence type="ECO:0000313" key="1">
    <source>
        <dbReference type="EMBL" id="ODA36186.1"/>
    </source>
</evidence>
<sequence>MKLGELKKALYKQLGEALSPFGFSKVRQGSLYRKTDYGWQAIHVPCANYGTNLRAKISCSVRHDQVEDLVNELRANNGETKSQLNTGTVGASLVDLFPEVTLTWRLWSEDDIAQVVEGVVFNLERLCEPLFERFSTLEPTYQMAIRDDKESWLHMSSNAKRGMTAVALTILLDKPNVEKVISDKVQFMKKIEDLQLDDFLEFVEYMRPRLTRK</sequence>
<reference evidence="1 2" key="1">
    <citation type="submission" date="2016-05" db="EMBL/GenBank/DDBJ databases">
        <title>Genomic Taxonomy of the Vibrionaceae.</title>
        <authorList>
            <person name="Gomez-Gil B."/>
            <person name="Enciso-Ibarra J."/>
        </authorList>
    </citation>
    <scope>NUCLEOTIDE SEQUENCE [LARGE SCALE GENOMIC DNA]</scope>
    <source>
        <strain evidence="1 2">CAIM 1920</strain>
    </source>
</reference>
<dbReference type="AlphaFoldDB" id="A0A1C3ESK5"/>
<protein>
    <recommendedName>
        <fullName evidence="3">DUF4304 domain-containing protein</fullName>
    </recommendedName>
</protein>
<accession>A0A1C3ESK5</accession>
<dbReference type="Proteomes" id="UP000094936">
    <property type="component" value="Unassembled WGS sequence"/>
</dbReference>
<name>A0A1C3ESK5_9GAMM</name>
<organism evidence="1 2">
    <name type="scientific">Veronia pacifica</name>
    <dbReference type="NCBI Taxonomy" id="1080227"/>
    <lineage>
        <taxon>Bacteria</taxon>
        <taxon>Pseudomonadati</taxon>
        <taxon>Pseudomonadota</taxon>
        <taxon>Gammaproteobacteria</taxon>
        <taxon>Vibrionales</taxon>
        <taxon>Vibrionaceae</taxon>
        <taxon>Veronia</taxon>
    </lineage>
</organism>
<comment type="caution">
    <text evidence="1">The sequence shown here is derived from an EMBL/GenBank/DDBJ whole genome shotgun (WGS) entry which is preliminary data.</text>
</comment>
<evidence type="ECO:0000313" key="2">
    <source>
        <dbReference type="Proteomes" id="UP000094936"/>
    </source>
</evidence>
<evidence type="ECO:0008006" key="3">
    <source>
        <dbReference type="Google" id="ProtNLM"/>
    </source>
</evidence>
<keyword evidence="2" id="KW-1185">Reference proteome</keyword>
<dbReference type="RefSeq" id="WP_068898236.1">
    <property type="nucleotide sequence ID" value="NZ_JBHUIF010000002.1"/>
</dbReference>
<dbReference type="EMBL" id="LYBM01000001">
    <property type="protein sequence ID" value="ODA36186.1"/>
    <property type="molecule type" value="Genomic_DNA"/>
</dbReference>
<gene>
    <name evidence="1" type="ORF">A8L45_00860</name>
</gene>